<feature type="transmembrane region" description="Helical" evidence="1">
    <location>
        <begin position="74"/>
        <end position="93"/>
    </location>
</feature>
<sequence length="98" mass="11067">MIKGFLQKVTLFFTIGILLILLGLPYCIWLINGNSAADGILGIFMILGIIPVVIVLIIDRFLIRKYGVKKVNKVQFIILGSLILLFLINWARLQLQLL</sequence>
<dbReference type="AlphaFoldDB" id="A0A3L9ZQ04"/>
<accession>A0A3L9ZQ04</accession>
<dbReference type="Proteomes" id="UP000280368">
    <property type="component" value="Unassembled WGS sequence"/>
</dbReference>
<keyword evidence="1" id="KW-0812">Transmembrane</keyword>
<evidence type="ECO:0000256" key="1">
    <source>
        <dbReference type="SAM" id="Phobius"/>
    </source>
</evidence>
<gene>
    <name evidence="2" type="ORF">BC961_2958</name>
</gene>
<organism evidence="2 3">
    <name type="scientific">Flavobacterium weaverense</name>
    <dbReference type="NCBI Taxonomy" id="271156"/>
    <lineage>
        <taxon>Bacteria</taxon>
        <taxon>Pseudomonadati</taxon>
        <taxon>Bacteroidota</taxon>
        <taxon>Flavobacteriia</taxon>
        <taxon>Flavobacteriales</taxon>
        <taxon>Flavobacteriaceae</taxon>
        <taxon>Flavobacterium</taxon>
    </lineage>
</organism>
<feature type="transmembrane region" description="Helical" evidence="1">
    <location>
        <begin position="12"/>
        <end position="31"/>
    </location>
</feature>
<dbReference type="EMBL" id="REFH01000013">
    <property type="protein sequence ID" value="RMA72555.1"/>
    <property type="molecule type" value="Genomic_DNA"/>
</dbReference>
<evidence type="ECO:0000313" key="3">
    <source>
        <dbReference type="Proteomes" id="UP000280368"/>
    </source>
</evidence>
<protein>
    <submittedName>
        <fullName evidence="2">Uncharacterized protein</fullName>
    </submittedName>
</protein>
<evidence type="ECO:0000313" key="2">
    <source>
        <dbReference type="EMBL" id="RMA72555.1"/>
    </source>
</evidence>
<reference evidence="2 3" key="1">
    <citation type="submission" date="2018-10" db="EMBL/GenBank/DDBJ databases">
        <title>Genomic Encyclopedia of Archaeal and Bacterial Type Strains, Phase II (KMG-II): from individual species to whole genera.</title>
        <authorList>
            <person name="Goeker M."/>
        </authorList>
    </citation>
    <scope>NUCLEOTIDE SEQUENCE [LARGE SCALE GENOMIC DNA]</scope>
    <source>
        <strain evidence="2 3">DSM 19727</strain>
    </source>
</reference>
<proteinExistence type="predicted"/>
<keyword evidence="1" id="KW-1133">Transmembrane helix</keyword>
<keyword evidence="1" id="KW-0472">Membrane</keyword>
<keyword evidence="3" id="KW-1185">Reference proteome</keyword>
<comment type="caution">
    <text evidence="2">The sequence shown here is derived from an EMBL/GenBank/DDBJ whole genome shotgun (WGS) entry which is preliminary data.</text>
</comment>
<name>A0A3L9ZQ04_9FLAO</name>
<feature type="transmembrane region" description="Helical" evidence="1">
    <location>
        <begin position="43"/>
        <end position="62"/>
    </location>
</feature>
<dbReference type="RefSeq" id="WP_121926511.1">
    <property type="nucleotide sequence ID" value="NZ_CBCSGA010000011.1"/>
</dbReference>